<name>A0ABT8YPV1_9HYPH</name>
<evidence type="ECO:0000313" key="1">
    <source>
        <dbReference type="EMBL" id="MDO6965556.1"/>
    </source>
</evidence>
<reference evidence="1" key="1">
    <citation type="journal article" date="2015" name="Int. J. Syst. Evol. Microbiol.">
        <title>Rhizobium alvei sp. nov., isolated from a freshwater river.</title>
        <authorList>
            <person name="Sheu S.Y."/>
            <person name="Huang H.W."/>
            <person name="Young C.C."/>
            <person name="Chen W.M."/>
        </authorList>
    </citation>
    <scope>NUCLEOTIDE SEQUENCE</scope>
    <source>
        <strain evidence="1">TNR-22</strain>
    </source>
</reference>
<reference evidence="1" key="2">
    <citation type="submission" date="2023-07" db="EMBL/GenBank/DDBJ databases">
        <authorList>
            <person name="Shen H."/>
        </authorList>
    </citation>
    <scope>NUCLEOTIDE SEQUENCE</scope>
    <source>
        <strain evidence="1">TNR-22</strain>
    </source>
</reference>
<dbReference type="RefSeq" id="WP_304377490.1">
    <property type="nucleotide sequence ID" value="NZ_JAUOZU010000012.1"/>
</dbReference>
<keyword evidence="2" id="KW-1185">Reference proteome</keyword>
<organism evidence="1 2">
    <name type="scientific">Rhizobium alvei</name>
    <dbReference type="NCBI Taxonomy" id="1132659"/>
    <lineage>
        <taxon>Bacteria</taxon>
        <taxon>Pseudomonadati</taxon>
        <taxon>Pseudomonadota</taxon>
        <taxon>Alphaproteobacteria</taxon>
        <taxon>Hyphomicrobiales</taxon>
        <taxon>Rhizobiaceae</taxon>
        <taxon>Rhizobium/Agrobacterium group</taxon>
        <taxon>Rhizobium</taxon>
    </lineage>
</organism>
<dbReference type="EMBL" id="JAUOZU010000012">
    <property type="protein sequence ID" value="MDO6965556.1"/>
    <property type="molecule type" value="Genomic_DNA"/>
</dbReference>
<evidence type="ECO:0000313" key="2">
    <source>
        <dbReference type="Proteomes" id="UP001174932"/>
    </source>
</evidence>
<comment type="caution">
    <text evidence="1">The sequence shown here is derived from an EMBL/GenBank/DDBJ whole genome shotgun (WGS) entry which is preliminary data.</text>
</comment>
<protein>
    <submittedName>
        <fullName evidence="1">Uncharacterized protein</fullName>
    </submittedName>
</protein>
<sequence length="105" mass="11626">MTANTKISLRKFPSAAICAWENEGGAVGPNMDEFQFGRRIEMDRSWTVYHVFSGVPAVIEGERLTGLNKDSATRGMLSLNQHHAAHQKAGIIRFTQPKPLSPKAF</sequence>
<accession>A0ABT8YPV1</accession>
<dbReference type="Proteomes" id="UP001174932">
    <property type="component" value="Unassembled WGS sequence"/>
</dbReference>
<gene>
    <name evidence="1" type="ORF">Q4481_16450</name>
</gene>
<proteinExistence type="predicted"/>